<proteinExistence type="predicted"/>
<keyword evidence="1" id="KW-0805">Transcription regulation</keyword>
<dbReference type="PROSITE" id="PS01124">
    <property type="entry name" value="HTH_ARAC_FAMILY_2"/>
    <property type="match status" value="1"/>
</dbReference>
<accession>A0A6S7AAQ7</accession>
<keyword evidence="2" id="KW-0804">Transcription</keyword>
<dbReference type="SUPFAM" id="SSF52317">
    <property type="entry name" value="Class I glutamine amidotransferase-like"/>
    <property type="match status" value="1"/>
</dbReference>
<gene>
    <name evidence="4" type="primary">cdhR_3</name>
    <name evidence="4" type="ORF">LMG3458_03176</name>
</gene>
<sequence>MKTIAIVLHPGFQVLSLAASSVFETVNMHLGSVQYRVTLVSEHGGPVPSSQGFSVDSTKLGRRTFDTLIVAGDNNGAGASEGLLRALQAASKRVHRCAAMCTGAFILAQAGLLQGRRVTTHWHFARRLQREYPGVQVDEDRIYVADGPIWTSAGMSAGVDMALAMVEADLGADVARMVARKLVLTQRRAGGQSQYSALLELDPKSDRVQTALAYAKANLKAELSVDELARAAHLSPRQFSRVFRLETGQSPAKAVEHLRLEAAQGMMQSGRHPAEVVARETGFGDRDRMRKAFLRAFGQSPQAMQRLMRA</sequence>
<feature type="domain" description="HTH araC/xylS-type" evidence="3">
    <location>
        <begin position="209"/>
        <end position="307"/>
    </location>
</feature>
<dbReference type="EMBL" id="CADIJO010000010">
    <property type="protein sequence ID" value="CAB3710224.1"/>
    <property type="molecule type" value="Genomic_DNA"/>
</dbReference>
<dbReference type="Pfam" id="PF01965">
    <property type="entry name" value="DJ-1_PfpI"/>
    <property type="match status" value="1"/>
</dbReference>
<dbReference type="SMART" id="SM00342">
    <property type="entry name" value="HTH_ARAC"/>
    <property type="match status" value="1"/>
</dbReference>
<organism evidence="4 5">
    <name type="scientific">Achromobacter deleyi</name>
    <dbReference type="NCBI Taxonomy" id="1353891"/>
    <lineage>
        <taxon>Bacteria</taxon>
        <taxon>Pseudomonadati</taxon>
        <taxon>Pseudomonadota</taxon>
        <taxon>Betaproteobacteria</taxon>
        <taxon>Burkholderiales</taxon>
        <taxon>Alcaligenaceae</taxon>
        <taxon>Achromobacter</taxon>
    </lineage>
</organism>
<dbReference type="CDD" id="cd03137">
    <property type="entry name" value="GATase1_AraC_1"/>
    <property type="match status" value="1"/>
</dbReference>
<evidence type="ECO:0000313" key="5">
    <source>
        <dbReference type="Proteomes" id="UP000494111"/>
    </source>
</evidence>
<reference evidence="4 5" key="1">
    <citation type="submission" date="2020-04" db="EMBL/GenBank/DDBJ databases">
        <authorList>
            <person name="De Canck E."/>
        </authorList>
    </citation>
    <scope>NUCLEOTIDE SEQUENCE [LARGE SCALE GENOMIC DNA]</scope>
    <source>
        <strain evidence="4 5">LMG 3458</strain>
    </source>
</reference>
<evidence type="ECO:0000256" key="1">
    <source>
        <dbReference type="ARBA" id="ARBA00023015"/>
    </source>
</evidence>
<evidence type="ECO:0000259" key="3">
    <source>
        <dbReference type="PROSITE" id="PS01124"/>
    </source>
</evidence>
<dbReference type="InterPro" id="IPR052158">
    <property type="entry name" value="INH-QAR"/>
</dbReference>
<dbReference type="PANTHER" id="PTHR43130:SF3">
    <property type="entry name" value="HTH-TYPE TRANSCRIPTIONAL REGULATOR RV1931C"/>
    <property type="match status" value="1"/>
</dbReference>
<dbReference type="Pfam" id="PF12833">
    <property type="entry name" value="HTH_18"/>
    <property type="match status" value="1"/>
</dbReference>
<dbReference type="Gene3D" id="1.10.10.60">
    <property type="entry name" value="Homeodomain-like"/>
    <property type="match status" value="1"/>
</dbReference>
<dbReference type="SUPFAM" id="SSF46689">
    <property type="entry name" value="Homeodomain-like"/>
    <property type="match status" value="2"/>
</dbReference>
<evidence type="ECO:0000313" key="4">
    <source>
        <dbReference type="EMBL" id="CAB3710224.1"/>
    </source>
</evidence>
<dbReference type="RefSeq" id="WP_175193638.1">
    <property type="nucleotide sequence ID" value="NZ_CADIJO010000010.1"/>
</dbReference>
<evidence type="ECO:0000256" key="2">
    <source>
        <dbReference type="ARBA" id="ARBA00023163"/>
    </source>
</evidence>
<name>A0A6S7AAQ7_9BURK</name>
<dbReference type="Gene3D" id="3.40.50.880">
    <property type="match status" value="1"/>
</dbReference>
<dbReference type="InterPro" id="IPR029062">
    <property type="entry name" value="Class_I_gatase-like"/>
</dbReference>
<dbReference type="PANTHER" id="PTHR43130">
    <property type="entry name" value="ARAC-FAMILY TRANSCRIPTIONAL REGULATOR"/>
    <property type="match status" value="1"/>
</dbReference>
<dbReference type="InterPro" id="IPR002818">
    <property type="entry name" value="DJ-1/PfpI"/>
</dbReference>
<dbReference type="InterPro" id="IPR009057">
    <property type="entry name" value="Homeodomain-like_sf"/>
</dbReference>
<dbReference type="InterPro" id="IPR018060">
    <property type="entry name" value="HTH_AraC"/>
</dbReference>
<dbReference type="Proteomes" id="UP000494111">
    <property type="component" value="Unassembled WGS sequence"/>
</dbReference>
<protein>
    <submittedName>
        <fullName evidence="4">HTH-type transcriptional regulator CdhR</fullName>
    </submittedName>
</protein>
<dbReference type="AlphaFoldDB" id="A0A6S7AAQ7"/>
<dbReference type="GO" id="GO:0043565">
    <property type="term" value="F:sequence-specific DNA binding"/>
    <property type="evidence" value="ECO:0007669"/>
    <property type="project" value="InterPro"/>
</dbReference>
<dbReference type="GO" id="GO:0003700">
    <property type="term" value="F:DNA-binding transcription factor activity"/>
    <property type="evidence" value="ECO:0007669"/>
    <property type="project" value="InterPro"/>
</dbReference>